<evidence type="ECO:0008006" key="4">
    <source>
        <dbReference type="Google" id="ProtNLM"/>
    </source>
</evidence>
<accession>A0ABQ0D0M3</accession>
<protein>
    <recommendedName>
        <fullName evidence="4">RPEL repeat protein</fullName>
    </recommendedName>
</protein>
<evidence type="ECO:0000313" key="2">
    <source>
        <dbReference type="EMBL" id="GAB0139262.1"/>
    </source>
</evidence>
<comment type="caution">
    <text evidence="2">The sequence shown here is derived from an EMBL/GenBank/DDBJ whole genome shotgun (WGS) entry which is preliminary data.</text>
</comment>
<sequence>MTTGKTTHDDAPAQNTFKDQLDKAAIEQREREQCSKPNPIVEKSMPPRRVPTSLALSHRGWPSSSRHQLILPVTEIIPAASKVLGPKEHHNQEAHPPGPPERPDHDPSIETFVRDQHKSMPRGIEGDLTSADRE</sequence>
<feature type="compositionally biased region" description="Basic and acidic residues" evidence="1">
    <location>
        <begin position="19"/>
        <end position="34"/>
    </location>
</feature>
<feature type="compositionally biased region" description="Basic and acidic residues" evidence="1">
    <location>
        <begin position="101"/>
        <end position="118"/>
    </location>
</feature>
<dbReference type="EMBL" id="BAAFGZ010001267">
    <property type="protein sequence ID" value="GAB0139262.1"/>
    <property type="molecule type" value="Genomic_DNA"/>
</dbReference>
<organism evidence="2 3">
    <name type="scientific">Epichloe bromicola</name>
    <dbReference type="NCBI Taxonomy" id="79588"/>
    <lineage>
        <taxon>Eukaryota</taxon>
        <taxon>Fungi</taxon>
        <taxon>Dikarya</taxon>
        <taxon>Ascomycota</taxon>
        <taxon>Pezizomycotina</taxon>
        <taxon>Sordariomycetes</taxon>
        <taxon>Hypocreomycetidae</taxon>
        <taxon>Hypocreales</taxon>
        <taxon>Clavicipitaceae</taxon>
        <taxon>Epichloe</taxon>
    </lineage>
</organism>
<evidence type="ECO:0000313" key="3">
    <source>
        <dbReference type="Proteomes" id="UP001562357"/>
    </source>
</evidence>
<evidence type="ECO:0000256" key="1">
    <source>
        <dbReference type="SAM" id="MobiDB-lite"/>
    </source>
</evidence>
<feature type="region of interest" description="Disordered" evidence="1">
    <location>
        <begin position="1"/>
        <end position="65"/>
    </location>
</feature>
<proteinExistence type="predicted"/>
<gene>
    <name evidence="2" type="primary">g7473</name>
    <name evidence="2" type="ORF">EsDP_00007473</name>
</gene>
<name>A0ABQ0D0M3_9HYPO</name>
<dbReference type="Proteomes" id="UP001562357">
    <property type="component" value="Unassembled WGS sequence"/>
</dbReference>
<feature type="compositionally biased region" description="Basic and acidic residues" evidence="1">
    <location>
        <begin position="1"/>
        <end position="11"/>
    </location>
</feature>
<keyword evidence="3" id="KW-1185">Reference proteome</keyword>
<reference evidence="3" key="1">
    <citation type="submission" date="2024-06" db="EMBL/GenBank/DDBJ databases">
        <title>Draft Genome Sequences of Epichloe bromicola Strains Isolated from Elymus ciliaris.</title>
        <authorList>
            <consortium name="Epichloe bromicola genome sequencing consortium"/>
            <person name="Miura A."/>
            <person name="Imano S."/>
            <person name="Ashida A."/>
            <person name="Sato I."/>
            <person name="Chiba S."/>
            <person name="Tanaka A."/>
            <person name="Camagna M."/>
            <person name="Takemoto D."/>
        </authorList>
    </citation>
    <scope>NUCLEOTIDE SEQUENCE [LARGE SCALE GENOMIC DNA]</scope>
    <source>
        <strain evidence="3">DP</strain>
    </source>
</reference>
<feature type="region of interest" description="Disordered" evidence="1">
    <location>
        <begin position="82"/>
        <end position="134"/>
    </location>
</feature>